<feature type="compositionally biased region" description="Basic and acidic residues" evidence="8">
    <location>
        <begin position="569"/>
        <end position="580"/>
    </location>
</feature>
<proteinExistence type="inferred from homology"/>
<feature type="compositionally biased region" description="Polar residues" evidence="8">
    <location>
        <begin position="2995"/>
        <end position="3008"/>
    </location>
</feature>
<dbReference type="SMART" id="SM00220">
    <property type="entry name" value="S_TKc"/>
    <property type="match status" value="1"/>
</dbReference>
<feature type="compositionally biased region" description="Polar residues" evidence="8">
    <location>
        <begin position="2764"/>
        <end position="2785"/>
    </location>
</feature>
<feature type="compositionally biased region" description="Basic and acidic residues" evidence="8">
    <location>
        <begin position="1051"/>
        <end position="1060"/>
    </location>
</feature>
<feature type="compositionally biased region" description="Polar residues" evidence="8">
    <location>
        <begin position="24"/>
        <end position="34"/>
    </location>
</feature>
<dbReference type="Pfam" id="PF00069">
    <property type="entry name" value="Pkinase"/>
    <property type="match status" value="1"/>
</dbReference>
<feature type="compositionally biased region" description="Low complexity" evidence="8">
    <location>
        <begin position="1125"/>
        <end position="1145"/>
    </location>
</feature>
<feature type="compositionally biased region" description="Basic and acidic residues" evidence="8">
    <location>
        <begin position="2561"/>
        <end position="2572"/>
    </location>
</feature>
<feature type="compositionally biased region" description="Basic and acidic residues" evidence="8">
    <location>
        <begin position="3759"/>
        <end position="3771"/>
    </location>
</feature>
<dbReference type="RefSeq" id="XP_005107327.2">
    <property type="nucleotide sequence ID" value="XM_005107270.3"/>
</dbReference>
<feature type="compositionally biased region" description="Polar residues" evidence="8">
    <location>
        <begin position="2404"/>
        <end position="2415"/>
    </location>
</feature>
<feature type="region of interest" description="Disordered" evidence="8">
    <location>
        <begin position="2547"/>
        <end position="2587"/>
    </location>
</feature>
<feature type="compositionally biased region" description="Low complexity" evidence="8">
    <location>
        <begin position="721"/>
        <end position="740"/>
    </location>
</feature>
<feature type="region of interest" description="Disordered" evidence="8">
    <location>
        <begin position="2764"/>
        <end position="2873"/>
    </location>
</feature>
<feature type="compositionally biased region" description="Basic and acidic residues" evidence="8">
    <location>
        <begin position="1154"/>
        <end position="1171"/>
    </location>
</feature>
<dbReference type="GeneID" id="101861464"/>
<feature type="compositionally biased region" description="Basic residues" evidence="8">
    <location>
        <begin position="657"/>
        <end position="668"/>
    </location>
</feature>
<dbReference type="PROSITE" id="PS00107">
    <property type="entry name" value="PROTEIN_KINASE_ATP"/>
    <property type="match status" value="1"/>
</dbReference>
<dbReference type="Proteomes" id="UP000694888">
    <property type="component" value="Unplaced"/>
</dbReference>
<evidence type="ECO:0000256" key="5">
    <source>
        <dbReference type="ARBA" id="ARBA00022840"/>
    </source>
</evidence>
<feature type="compositionally biased region" description="Basic and acidic residues" evidence="8">
    <location>
        <begin position="1032"/>
        <end position="1043"/>
    </location>
</feature>
<dbReference type="CDD" id="cd00180">
    <property type="entry name" value="PKc"/>
    <property type="match status" value="1"/>
</dbReference>
<feature type="compositionally biased region" description="Basic residues" evidence="8">
    <location>
        <begin position="585"/>
        <end position="595"/>
    </location>
</feature>
<feature type="compositionally biased region" description="Basic and acidic residues" evidence="8">
    <location>
        <begin position="79"/>
        <end position="89"/>
    </location>
</feature>
<keyword evidence="2" id="KW-0808">Transferase</keyword>
<sequence>MADTVVEIDRTQDTVRKHGRRSTSKSGLETSPQLSEDRKDNKRAPWNGAEPDKKRRRKTQNRSRSSGKLRRHRSSNDTPHNEVVESVERYLQRRSKSTLCDEFGNTGAKVDLAIFVGEEFQQDQADNKTIFERVKERDTARKQSADGHDEKLCKPIREPSKPPAENGSEGDGQKVSPTSKDHEHIDLTTDLSPENSVSKQETKRESRSVKVKSKRKKRLFNQSTKRAQEGDSDVSLSDADQSPQTSFAPYTEATGKLYTTRTRSEPPPQGPNLSDNTRIKEQTVIGPENDVVAKKSTHVVSPGISPKQKERKDLTNEDLLSTTKVPAVTESKDFPSKNSSQISNVGVIVDSLLEGVQNPHVSKSLSPLKATPTERQSPKEIASQQQKKASRIVEIIGAEGAEVGEIEPRGKTKNKKKDNEDEEEDGEAADEKAKGILPSPPNKKAAVESKSASSSPSLDSRLPSRQEGKRQNENPIKASQQPLSPIPGGAQSSDSMLSSPGRPKKKKKSKKSPYYGQSSSDEKLAKRRRSKSNGSRCATPAASSSVSLAASDASPSPSLANDMSLQDVSEEKTKQEDVRPQPKAFRVKMKKRKQARGSGGVEISQSPPRTPIFDDSPDLAIDSSSSAISLKQLKNTANGADEKQPCPQGTDSNTSQGKKKKKGKKKQKGGADTKASVSPDSSKSQTSNKSSPTPSRETSKSKVTGKKSKKPEQDVATTKAKSQTSVTESKSKSQSSSLSTGRSRACPTPLRPKCKTNNDNKSTWSAKRRRVCSESRGFFNKVSKTVGCCLNKIAKDQGKYKFPSRKDLFVPDIGMGRHWIYPPDSQPDMSLFDQGRRLGRGQGQQEAGHVSDDDTSQMFSATEGSLRDDAGGRQRGAKLGSSDKKKLEGEGQSISANGSRSSKLLGKKPHPIQTANQESRGKELFVDVYCEDKPSKKLEGPNQEPGEITSKDAGLCEPGEVSKGQHGGYKLCAEIACPQEVFVLNVEESFVPCAPCAAGAEGKDDQQQVGESCQPEEQEDALEDSPANDDMPEQKREDRDHSCEKRHRKSSRESRNRDSSHMSTSCKGKSDDRRHDSRGSCSGRDRSRARNDVSSTSQEDLSRPVHTSSEYTTEPSRYVRDEVEVSQSCSRTSVSSRGSRSPSVRLTIKRRGYNKCDHDYESRSEDGRCCRTEQCSSRRRRDSHSGSDSRKASIKSSPPTRNHGRGHSEEVNRRSSSGRHETDDWSRHGGRKKSGTKCWHEAWLDGDSRESSKQSLRKRKHQSSRYASACDDAWDDNRWRSNTSRSNCRGYLCNETSEEEDSLLALGDTKYRNDWDYIKDSREFLRKHSDGGKYAKTIECLNPSDCEKARKDYKRRSFSSSPRKKACYISSEVCSSEETSPQITKAHTKRESKTDSSVRQSRDKLYQHDEKPAVERSQSAKHRQTSRSSNGDHSVTQCRHTTKEVKTSNPTSENGDESQIKSKLRCSRESLPRKDMKAFDMKKESECSQFSSRERQKSSSSALRQKEEREIGSSFQDDEIRALKREVDELSELSESLLSLRPTKVSSGVTEEVKCKRNVSLGRRDTLKGDGDLADDKSRISLETSEVSCSKTEDMHSGRERYTFRPWDYDNGEAACDTKTTTVAIHKGSVKVFAVPGCSDSERCSVDNEKYDVSELSDKHWSLKGSEGEQYSRSTGSRRTSCSENLCSEYTVTDEDSTIERILRAQVKSKARNSERFHSLKAADRKAAFSLAPCKKSSPRDDLKPHEKEDCLEKYAPGCRKSRSNSTKRDLGARKDVNSEQVDNLGLLITPEQPVLLPRDKEINYGVDRKDSSYSRRNTRVATQKTASGVPLVASKPPIYTISPKKKRAQNKPEDDVSDYQSQRTGSAHEDNHPSLNTTIGAAEEEFKPSNNSTEIVAERTMSLAAPLPASDKQSSHHEDNLQIEIPSPLSSFDSFSIRRPSFPQRPGSSDIFLEDDFESDEFLPCSSSLFLSKNQNSSSCASVNMHNSFKSDLFYPQFAYHCGMVDTLKMLNVDSSTSVTTVESSCVGRSSSAVSLDDVDSAGVAGFGISDRAKSITSLTTLGPDAGDAFEQIRHNSNRALMYANSMTSWQAWSMPLFSKMRRSPRRNHRKKQREGSTEKNRIVLSVRSKSSGAVSPARSVESTGTLTPSPRHERMYSFSLGGASVQTSRTSRLHHGPSGSPIQSAVVLDDIVGDHSLPNNSVGETRGRNPVSLHENKENEKRCFLKRDETETNEGLVLPFTTQENGSMCKEKWMYNVQSADVADRQTCAKLWRQNVLEYADTVIEENKLTLANYKSRTIEYNPYEKSAEHVYNRTSHNCLEEISSKELISHPVHEEETNTHSNSDVEIPNISLDSDSFTGNFHSKLKSGHHDTNSMASDERVSCEQQSLDEEGKPLYHSEVITAQSDDSYNDSSSEKFTRSTSLEQKELPDTCHSSRYGIQNGDSGDEMTNCSQDLSVTSEKKALGPDAGQEFGLVDNEGDTLTVFVITQASPERTLPEPRSDKQRIKSNPESQKMTSCPKSKHKSAEAAFVSLCEGDAPLVLFPSSDKTENSFSPNEVRSKESELDRSENSCSKRLSSKEVKNHPSASLLDGKLKIVYNLNSNTWSSSERKSMTFLEDRQECAPCTEISEESDSSELRFGHEVTTMAKEDQEKCSLINDSVSIELLVAIEKTPGNSSHSIAHRRSSRISEKSPIPHATPLCPMPRYDSAPGRIESDPRREAQLTSKGSSFYSWLKEKISRELHSFKDKPDKMFCELLSGLSSRSDSNVSSKELPSRADQNTSRSEDDSFDERYSGRGLTTSKKKGSKSAKRMKGKIKHQRTPSRQRCPSHRSTHLVLRSAPSQRKSRHESSFSLPGSGHAHRVSSKKKLKDCKSLNVGDSTNCKTAESPLPVSFCSSGVGLLANAMVQRGSQSCIPLSPTSSSEACNHSEYCNECEHETLRDRLTPILEESRSSQCTKTEETVYDFRAFVQGCLDKVSSTISPFKRRQCSTKSQSMQCSPPTATPSEVREDHQHHNGLSAVEEVLPRRSWRAKSDPGLGRYGSGSVNDEKINGLNSKHESTLPEMESDRLGALELLSSPSGSTTALFSSLYDESGFKSKFMKKDIRSFNKTLPHQDQTAEESQYMGMYLQPNRRNRPNLPIEEAPMSTFLKKSRERFLQTQQFFSEHQAFASSKFKVAPASLQRSVWPTRSFPSSIYQGTHDLSYSTNALPPSLRKSYTAHGRSYSREYPTYGAARINLSVTPSFNLHQTRSGPSFLADNRTDAATTNSWRYGSSTEEMNLYNKDMAHWNWNESANNGDEDSGPNYKDSTCLGQPCNPTQSDKCHTHSDSNCHCRHQWELNPCTLTDSRNKQSGDFLDQEKYSSSRPVCPCVAASDSACPDTNDGRSLQNDLFQQYVKANKLALCAGRNINGSGNLLATLPHYTQVSQSLGYPVSADELQEARDEDYATAKEDTCKIDTLTTRLTSAQSSSGLESQATAGSRHEMDATCNHPPTSLRYIGDGSFATAADVSRDDILMNMSPCCPQSGSRNFSAEHSRTCYPEEQKYHYADSFRKLQPDCLLHHHPLAVHTHGLEVRRSFCGQGDTNSKRAFTEWYVDDHAPDAMPGADVTRDRDTSFLSSKRKQRTASSNSECCQSSEGSVESMVSVSSGGSSGTTRHNPEAVGARDREEDKAGSKSSSEYDFDDDEEGERFEDEEDGGEDDDDGWEDEEDDADDDVDSDTACGQLVLPRILESRNAVKDVTDADGRSLGNICPDEETRNLTQNKHESTMDVEGAWRYGLLRDSRKGQQRTGSRLKQEQQFSDLPNRSRHDTAEISSSRRQQQRSKSISTVSKKFSFDHIKVPSIEKDRVRFACSETGEWAEIGRGSYGCVYLGLLDGSVEVAIKDFYESSSWDLVIHEARMLLFLQDTGITPSFYGLRRRFDVTKEPSEYCIIMEYFGDGRTLFNVMSDKIPLLPEEWLDVVGQLVAGLRLIHSKNVLINDLKADNILIDLSSGRKTIRYIDVGMATYKQGLTFQLPQDQMNKYNFLAPEVREGAHTSTKSDIYSLGYMLEQISRLAGPALSGLDKLIARCTDKNPANRPDIDDIVSQVHWYIVSKASVREVSPQGHVFASNSV</sequence>
<feature type="compositionally biased region" description="Low complexity" evidence="8">
    <location>
        <begin position="3639"/>
        <end position="3653"/>
    </location>
</feature>
<feature type="compositionally biased region" description="Basic and acidic residues" evidence="8">
    <location>
        <begin position="1068"/>
        <end position="1091"/>
    </location>
</feature>
<dbReference type="PROSITE" id="PS50011">
    <property type="entry name" value="PROTEIN_KINASE_DOM"/>
    <property type="match status" value="1"/>
</dbReference>
<feature type="region of interest" description="Disordered" evidence="8">
    <location>
        <begin position="2492"/>
        <end position="2524"/>
    </location>
</feature>
<feature type="compositionally biased region" description="Low complexity" evidence="8">
    <location>
        <begin position="392"/>
        <end position="403"/>
    </location>
</feature>
<feature type="compositionally biased region" description="Basic and acidic residues" evidence="8">
    <location>
        <begin position="1767"/>
        <end position="1777"/>
    </location>
</feature>
<feature type="domain" description="Protein kinase" evidence="9">
    <location>
        <begin position="3860"/>
        <end position="4097"/>
    </location>
</feature>
<dbReference type="PANTHER" id="PTHR43671:SF106">
    <property type="entry name" value="NIMA-LIKE KINASE"/>
    <property type="match status" value="1"/>
</dbReference>
<accession>A0ABM0K2M5</accession>
<feature type="compositionally biased region" description="Basic and acidic residues" evidence="8">
    <location>
        <begin position="1389"/>
        <end position="1414"/>
    </location>
</feature>
<feature type="region of interest" description="Disordered" evidence="8">
    <location>
        <begin position="1"/>
        <end position="89"/>
    </location>
</feature>
<dbReference type="InterPro" id="IPR017441">
    <property type="entry name" value="Protein_kinase_ATP_BS"/>
</dbReference>
<dbReference type="InterPro" id="IPR011009">
    <property type="entry name" value="Kinase-like_dom_sf"/>
</dbReference>
<feature type="compositionally biased region" description="Basic and acidic residues" evidence="8">
    <location>
        <begin position="125"/>
        <end position="160"/>
    </location>
</feature>
<feature type="compositionally biased region" description="Low complexity" evidence="8">
    <location>
        <begin position="449"/>
        <end position="461"/>
    </location>
</feature>
<organism evidence="10 11">
    <name type="scientific">Aplysia californica</name>
    <name type="common">California sea hare</name>
    <dbReference type="NCBI Taxonomy" id="6500"/>
    <lineage>
        <taxon>Eukaryota</taxon>
        <taxon>Metazoa</taxon>
        <taxon>Spiralia</taxon>
        <taxon>Lophotrochozoa</taxon>
        <taxon>Mollusca</taxon>
        <taxon>Gastropoda</taxon>
        <taxon>Heterobranchia</taxon>
        <taxon>Euthyneura</taxon>
        <taxon>Tectipleura</taxon>
        <taxon>Aplysiida</taxon>
        <taxon>Aplysioidea</taxon>
        <taxon>Aplysiidae</taxon>
        <taxon>Aplysia</taxon>
    </lineage>
</organism>
<feature type="compositionally biased region" description="Basic and acidic residues" evidence="8">
    <location>
        <begin position="1206"/>
        <end position="1227"/>
    </location>
</feature>
<feature type="region of interest" description="Disordered" evidence="8">
    <location>
        <begin position="3747"/>
        <end position="3771"/>
    </location>
</feature>
<feature type="compositionally biased region" description="Low complexity" evidence="8">
    <location>
        <begin position="3818"/>
        <end position="3832"/>
    </location>
</feature>
<feature type="region of interest" description="Disordered" evidence="8">
    <location>
        <begin position="2995"/>
        <end position="3065"/>
    </location>
</feature>
<feature type="region of interest" description="Disordered" evidence="8">
    <location>
        <begin position="996"/>
        <end position="1236"/>
    </location>
</feature>
<feature type="region of interest" description="Disordered" evidence="8">
    <location>
        <begin position="3786"/>
        <end position="3833"/>
    </location>
</feature>
<feature type="region of interest" description="Disordered" evidence="8">
    <location>
        <begin position="1757"/>
        <end position="1777"/>
    </location>
</feature>
<evidence type="ECO:0000313" key="10">
    <source>
        <dbReference type="Proteomes" id="UP000694888"/>
    </source>
</evidence>
<gene>
    <name evidence="11" type="primary">LOC101861464</name>
</gene>
<feature type="region of interest" description="Disordered" evidence="8">
    <location>
        <begin position="820"/>
        <end position="965"/>
    </location>
</feature>
<evidence type="ECO:0000256" key="2">
    <source>
        <dbReference type="ARBA" id="ARBA00022679"/>
    </source>
</evidence>
<feature type="compositionally biased region" description="Basic and acidic residues" evidence="8">
    <location>
        <begin position="1466"/>
        <end position="1497"/>
    </location>
</feature>
<evidence type="ECO:0000313" key="11">
    <source>
        <dbReference type="RefSeq" id="XP_005107327.2"/>
    </source>
</evidence>
<dbReference type="InterPro" id="IPR000719">
    <property type="entry name" value="Prot_kinase_dom"/>
</dbReference>
<dbReference type="InterPro" id="IPR050660">
    <property type="entry name" value="NEK_Ser/Thr_kinase"/>
</dbReference>
<feature type="compositionally biased region" description="Polar residues" evidence="8">
    <location>
        <begin position="2510"/>
        <end position="2522"/>
    </location>
</feature>
<feature type="compositionally biased region" description="Basic and acidic residues" evidence="8">
    <location>
        <begin position="462"/>
        <end position="472"/>
    </location>
</feature>
<feature type="compositionally biased region" description="Basic and acidic residues" evidence="8">
    <location>
        <begin position="7"/>
        <end position="16"/>
    </location>
</feature>
<feature type="region of interest" description="Disordered" evidence="8">
    <location>
        <begin position="3469"/>
        <end position="3488"/>
    </location>
</feature>
<evidence type="ECO:0000256" key="1">
    <source>
        <dbReference type="ARBA" id="ARBA00010886"/>
    </source>
</evidence>
<feature type="compositionally biased region" description="Polar residues" evidence="8">
    <location>
        <begin position="3629"/>
        <end position="3638"/>
    </location>
</feature>
<evidence type="ECO:0000256" key="7">
    <source>
        <dbReference type="SAM" id="Coils"/>
    </source>
</evidence>
<reference evidence="11" key="1">
    <citation type="submission" date="2025-08" db="UniProtKB">
        <authorList>
            <consortium name="RefSeq"/>
        </authorList>
    </citation>
    <scope>IDENTIFICATION</scope>
</reference>
<feature type="compositionally biased region" description="Basic and acidic residues" evidence="8">
    <location>
        <begin position="2416"/>
        <end position="2429"/>
    </location>
</feature>
<feature type="compositionally biased region" description="Basic and acidic residues" evidence="8">
    <location>
        <begin position="2371"/>
        <end position="2385"/>
    </location>
</feature>
<feature type="compositionally biased region" description="Polar residues" evidence="8">
    <location>
        <begin position="892"/>
        <end position="902"/>
    </location>
</feature>
<feature type="coiled-coil region" evidence="7">
    <location>
        <begin position="1513"/>
        <end position="1540"/>
    </location>
</feature>
<feature type="compositionally biased region" description="Basic and acidic residues" evidence="8">
    <location>
        <begin position="919"/>
        <end position="939"/>
    </location>
</feature>
<feature type="region of interest" description="Disordered" evidence="8">
    <location>
        <begin position="2678"/>
        <end position="2729"/>
    </location>
</feature>
<evidence type="ECO:0000256" key="6">
    <source>
        <dbReference type="PROSITE-ProRule" id="PRU10141"/>
    </source>
</evidence>
<dbReference type="PANTHER" id="PTHR43671">
    <property type="entry name" value="SERINE/THREONINE-PROTEIN KINASE NEK"/>
    <property type="match status" value="1"/>
</dbReference>
<feature type="region of interest" description="Disordered" evidence="8">
    <location>
        <begin position="359"/>
        <end position="768"/>
    </location>
</feature>
<keyword evidence="7" id="KW-0175">Coiled coil</keyword>
<feature type="compositionally biased region" description="Basic residues" evidence="8">
    <location>
        <begin position="2102"/>
        <end position="2114"/>
    </location>
</feature>
<evidence type="ECO:0000256" key="8">
    <source>
        <dbReference type="SAM" id="MobiDB-lite"/>
    </source>
</evidence>
<evidence type="ECO:0000256" key="4">
    <source>
        <dbReference type="ARBA" id="ARBA00022777"/>
    </source>
</evidence>
<feature type="compositionally biased region" description="Polar residues" evidence="8">
    <location>
        <begin position="189"/>
        <end position="199"/>
    </location>
</feature>
<name>A0ABM0K2M5_APLCA</name>
<feature type="compositionally biased region" description="Low complexity" evidence="8">
    <location>
        <begin position="538"/>
        <end position="560"/>
    </location>
</feature>
<feature type="compositionally biased region" description="Basic and acidic residues" evidence="8">
    <location>
        <begin position="1800"/>
        <end position="1814"/>
    </location>
</feature>
<feature type="compositionally biased region" description="Basic and acidic residues" evidence="8">
    <location>
        <begin position="3050"/>
        <end position="3065"/>
    </location>
</feature>
<feature type="compositionally biased region" description="Polar residues" evidence="8">
    <location>
        <begin position="1426"/>
        <end position="1439"/>
    </location>
</feature>
<keyword evidence="3 6" id="KW-0547">Nucleotide-binding</keyword>
<feature type="compositionally biased region" description="Polar residues" evidence="8">
    <location>
        <begin position="1092"/>
        <end position="1115"/>
    </location>
</feature>
<feature type="compositionally biased region" description="Acidic residues" evidence="8">
    <location>
        <begin position="3684"/>
        <end position="3722"/>
    </location>
</feature>
<feature type="compositionally biased region" description="Basic and acidic residues" evidence="8">
    <location>
        <begin position="2786"/>
        <end position="2797"/>
    </location>
</feature>
<evidence type="ECO:0000259" key="9">
    <source>
        <dbReference type="PROSITE" id="PS50011"/>
    </source>
</evidence>
<feature type="compositionally biased region" description="Low complexity" evidence="8">
    <location>
        <begin position="618"/>
        <end position="630"/>
    </location>
</feature>
<feature type="compositionally biased region" description="Polar residues" evidence="8">
    <location>
        <begin position="755"/>
        <end position="765"/>
    </location>
</feature>
<keyword evidence="4" id="KW-0418">Kinase</keyword>
<evidence type="ECO:0000256" key="3">
    <source>
        <dbReference type="ARBA" id="ARBA00022741"/>
    </source>
</evidence>
<keyword evidence="10" id="KW-1185">Reference proteome</keyword>
<feature type="compositionally biased region" description="Basic and acidic residues" evidence="8">
    <location>
        <begin position="2498"/>
        <end position="2508"/>
    </location>
</feature>
<feature type="compositionally biased region" description="Acidic residues" evidence="8">
    <location>
        <begin position="1014"/>
        <end position="1031"/>
    </location>
</feature>
<feature type="binding site" evidence="6">
    <location>
        <position position="3888"/>
    </location>
    <ligand>
        <name>ATP</name>
        <dbReference type="ChEBI" id="CHEBI:30616"/>
    </ligand>
</feature>
<feature type="compositionally biased region" description="Basic residues" evidence="8">
    <location>
        <begin position="209"/>
        <end position="219"/>
    </location>
</feature>
<dbReference type="SUPFAM" id="SSF56112">
    <property type="entry name" value="Protein kinase-like (PK-like)"/>
    <property type="match status" value="1"/>
</dbReference>
<feature type="region of interest" description="Disordered" evidence="8">
    <location>
        <begin position="3602"/>
        <end position="3725"/>
    </location>
</feature>
<keyword evidence="5 6" id="KW-0067">ATP-binding</keyword>
<feature type="region of interest" description="Disordered" evidence="8">
    <location>
        <begin position="2369"/>
        <end position="2429"/>
    </location>
</feature>
<feature type="compositionally biased region" description="Basic and acidic residues" evidence="8">
    <location>
        <begin position="3661"/>
        <end position="3677"/>
    </location>
</feature>
<feature type="region of interest" description="Disordered" evidence="8">
    <location>
        <begin position="2102"/>
        <end position="2156"/>
    </location>
</feature>
<feature type="region of interest" description="Disordered" evidence="8">
    <location>
        <begin position="118"/>
        <end position="340"/>
    </location>
</feature>
<feature type="region of interest" description="Disordered" evidence="8">
    <location>
        <begin position="1378"/>
        <end position="1513"/>
    </location>
</feature>
<feature type="compositionally biased region" description="Polar residues" evidence="8">
    <location>
        <begin position="234"/>
        <end position="248"/>
    </location>
</feature>
<feature type="compositionally biased region" description="Polar residues" evidence="8">
    <location>
        <begin position="473"/>
        <end position="483"/>
    </location>
</feature>
<feature type="compositionally biased region" description="Basic residues" evidence="8">
    <location>
        <begin position="54"/>
        <end position="73"/>
    </location>
</feature>
<comment type="similarity">
    <text evidence="1">Belongs to the protein kinase superfamily. NEK Ser/Thr protein kinase family. NIMA subfamily.</text>
</comment>
<protein>
    <submittedName>
        <fullName evidence="11">Uncharacterized protein LOC101861464</fullName>
    </submittedName>
</protein>
<feature type="compositionally biased region" description="Polar residues" evidence="8">
    <location>
        <begin position="3469"/>
        <end position="3482"/>
    </location>
</feature>
<feature type="region of interest" description="Disordered" evidence="8">
    <location>
        <begin position="1800"/>
        <end position="1876"/>
    </location>
</feature>
<feature type="compositionally biased region" description="Low complexity" evidence="8">
    <location>
        <begin position="678"/>
        <end position="695"/>
    </location>
</feature>
<feature type="compositionally biased region" description="Polar residues" evidence="8">
    <location>
        <begin position="3792"/>
        <end position="3808"/>
    </location>
</feature>
<feature type="compositionally biased region" description="Basic residues" evidence="8">
    <location>
        <begin position="502"/>
        <end position="511"/>
    </location>
</feature>
<dbReference type="Gene3D" id="1.10.510.10">
    <property type="entry name" value="Transferase(Phosphotransferase) domain 1"/>
    <property type="match status" value="1"/>
</dbReference>
<feature type="compositionally biased region" description="Basic residues" evidence="8">
    <location>
        <begin position="2804"/>
        <end position="2836"/>
    </location>
</feature>
<feature type="compositionally biased region" description="Basic residues" evidence="8">
    <location>
        <begin position="2862"/>
        <end position="2873"/>
    </location>
</feature>